<dbReference type="EMBL" id="JAUJYO010000019">
    <property type="protein sequence ID" value="KAK1287812.1"/>
    <property type="molecule type" value="Genomic_DNA"/>
</dbReference>
<gene>
    <name evidence="3" type="ORF">QJS10_CPB19g00991</name>
</gene>
<proteinExistence type="predicted"/>
<reference evidence="3" key="2">
    <citation type="submission" date="2023-06" db="EMBL/GenBank/DDBJ databases">
        <authorList>
            <person name="Ma L."/>
            <person name="Liu K.-W."/>
            <person name="Li Z."/>
            <person name="Hsiao Y.-Y."/>
            <person name="Qi Y."/>
            <person name="Fu T."/>
            <person name="Tang G."/>
            <person name="Zhang D."/>
            <person name="Sun W.-H."/>
            <person name="Liu D.-K."/>
            <person name="Li Y."/>
            <person name="Chen G.-Z."/>
            <person name="Liu X.-D."/>
            <person name="Liao X.-Y."/>
            <person name="Jiang Y.-T."/>
            <person name="Yu X."/>
            <person name="Hao Y."/>
            <person name="Huang J."/>
            <person name="Zhao X.-W."/>
            <person name="Ke S."/>
            <person name="Chen Y.-Y."/>
            <person name="Wu W.-L."/>
            <person name="Hsu J.-L."/>
            <person name="Lin Y.-F."/>
            <person name="Huang M.-D."/>
            <person name="Li C.-Y."/>
            <person name="Huang L."/>
            <person name="Wang Z.-W."/>
            <person name="Zhao X."/>
            <person name="Zhong W.-Y."/>
            <person name="Peng D.-H."/>
            <person name="Ahmad S."/>
            <person name="Lan S."/>
            <person name="Zhang J.-S."/>
            <person name="Tsai W.-C."/>
            <person name="Van De Peer Y."/>
            <person name="Liu Z.-J."/>
        </authorList>
    </citation>
    <scope>NUCLEOTIDE SEQUENCE</scope>
    <source>
        <strain evidence="3">CP</strain>
        <tissue evidence="3">Leaves</tissue>
    </source>
</reference>
<reference evidence="3" key="1">
    <citation type="journal article" date="2023" name="Nat. Commun.">
        <title>Diploid and tetraploid genomes of Acorus and the evolution of monocots.</title>
        <authorList>
            <person name="Ma L."/>
            <person name="Liu K.W."/>
            <person name="Li Z."/>
            <person name="Hsiao Y.Y."/>
            <person name="Qi Y."/>
            <person name="Fu T."/>
            <person name="Tang G.D."/>
            <person name="Zhang D."/>
            <person name="Sun W.H."/>
            <person name="Liu D.K."/>
            <person name="Li Y."/>
            <person name="Chen G.Z."/>
            <person name="Liu X.D."/>
            <person name="Liao X.Y."/>
            <person name="Jiang Y.T."/>
            <person name="Yu X."/>
            <person name="Hao Y."/>
            <person name="Huang J."/>
            <person name="Zhao X.W."/>
            <person name="Ke S."/>
            <person name="Chen Y.Y."/>
            <person name="Wu W.L."/>
            <person name="Hsu J.L."/>
            <person name="Lin Y.F."/>
            <person name="Huang M.D."/>
            <person name="Li C.Y."/>
            <person name="Huang L."/>
            <person name="Wang Z.W."/>
            <person name="Zhao X."/>
            <person name="Zhong W.Y."/>
            <person name="Peng D.H."/>
            <person name="Ahmad S."/>
            <person name="Lan S."/>
            <person name="Zhang J.S."/>
            <person name="Tsai W.C."/>
            <person name="Van de Peer Y."/>
            <person name="Liu Z.J."/>
        </authorList>
    </citation>
    <scope>NUCLEOTIDE SEQUENCE</scope>
    <source>
        <strain evidence="3">CP</strain>
    </source>
</reference>
<name>A0AAV9CIA2_ACOCL</name>
<dbReference type="Proteomes" id="UP001180020">
    <property type="component" value="Unassembled WGS sequence"/>
</dbReference>
<evidence type="ECO:0000313" key="3">
    <source>
        <dbReference type="EMBL" id="KAK1287812.1"/>
    </source>
</evidence>
<keyword evidence="2" id="KW-0732">Signal</keyword>
<evidence type="ECO:0000256" key="1">
    <source>
        <dbReference type="SAM" id="MobiDB-lite"/>
    </source>
</evidence>
<feature type="region of interest" description="Disordered" evidence="1">
    <location>
        <begin position="43"/>
        <end position="66"/>
    </location>
</feature>
<protein>
    <submittedName>
        <fullName evidence="3">Uncharacterized protein</fullName>
    </submittedName>
</protein>
<evidence type="ECO:0000256" key="2">
    <source>
        <dbReference type="SAM" id="SignalP"/>
    </source>
</evidence>
<comment type="caution">
    <text evidence="3">The sequence shown here is derived from an EMBL/GenBank/DDBJ whole genome shotgun (WGS) entry which is preliminary data.</text>
</comment>
<evidence type="ECO:0000313" key="4">
    <source>
        <dbReference type="Proteomes" id="UP001180020"/>
    </source>
</evidence>
<feature type="chain" id="PRO_5043642319" evidence="2">
    <location>
        <begin position="17"/>
        <end position="66"/>
    </location>
</feature>
<dbReference type="AlphaFoldDB" id="A0AAV9CIA2"/>
<organism evidence="3 4">
    <name type="scientific">Acorus calamus</name>
    <name type="common">Sweet flag</name>
    <dbReference type="NCBI Taxonomy" id="4465"/>
    <lineage>
        <taxon>Eukaryota</taxon>
        <taxon>Viridiplantae</taxon>
        <taxon>Streptophyta</taxon>
        <taxon>Embryophyta</taxon>
        <taxon>Tracheophyta</taxon>
        <taxon>Spermatophyta</taxon>
        <taxon>Magnoliopsida</taxon>
        <taxon>Liliopsida</taxon>
        <taxon>Acoraceae</taxon>
        <taxon>Acorus</taxon>
    </lineage>
</organism>
<accession>A0AAV9CIA2</accession>
<feature type="signal peptide" evidence="2">
    <location>
        <begin position="1"/>
        <end position="16"/>
    </location>
</feature>
<sequence>MLFILIISPLTSTAQTQTKISLGSSISTNPSWISPSGDFAFDSFPSPTTPHSSSLPYTSTTSPKIR</sequence>
<keyword evidence="4" id="KW-1185">Reference proteome</keyword>